<proteinExistence type="predicted"/>
<dbReference type="RefSeq" id="WP_035945461.1">
    <property type="nucleotide sequence ID" value="NZ_BMEA01000002.1"/>
</dbReference>
<dbReference type="SUPFAM" id="SSF51735">
    <property type="entry name" value="NAD(P)-binding Rossmann-fold domains"/>
    <property type="match status" value="1"/>
</dbReference>
<evidence type="ECO:0000313" key="1">
    <source>
        <dbReference type="EMBL" id="GGB80150.1"/>
    </source>
</evidence>
<name>A0A8H9KUB0_9MICO</name>
<dbReference type="Gene3D" id="3.40.50.720">
    <property type="entry name" value="NAD(P)-binding Rossmann-like Domain"/>
    <property type="match status" value="1"/>
</dbReference>
<comment type="caution">
    <text evidence="1">The sequence shown here is derived from an EMBL/GenBank/DDBJ whole genome shotgun (WGS) entry which is preliminary data.</text>
</comment>
<reference evidence="1" key="1">
    <citation type="journal article" date="2014" name="Int. J. Syst. Evol. Microbiol.">
        <title>Complete genome sequence of Corynebacterium casei LMG S-19264T (=DSM 44701T), isolated from a smear-ripened cheese.</title>
        <authorList>
            <consortium name="US DOE Joint Genome Institute (JGI-PGF)"/>
            <person name="Walter F."/>
            <person name="Albersmeier A."/>
            <person name="Kalinowski J."/>
            <person name="Ruckert C."/>
        </authorList>
    </citation>
    <scope>NUCLEOTIDE SEQUENCE</scope>
    <source>
        <strain evidence="1">CGMCC 1.10749</strain>
    </source>
</reference>
<organism evidence="1 2">
    <name type="scientific">Knoellia flava</name>
    <dbReference type="NCBI Taxonomy" id="913969"/>
    <lineage>
        <taxon>Bacteria</taxon>
        <taxon>Bacillati</taxon>
        <taxon>Actinomycetota</taxon>
        <taxon>Actinomycetes</taxon>
        <taxon>Micrococcales</taxon>
        <taxon>Intrasporangiaceae</taxon>
        <taxon>Knoellia</taxon>
    </lineage>
</organism>
<dbReference type="InterPro" id="IPR036291">
    <property type="entry name" value="NAD(P)-bd_dom_sf"/>
</dbReference>
<dbReference type="Proteomes" id="UP000628079">
    <property type="component" value="Unassembled WGS sequence"/>
</dbReference>
<dbReference type="AlphaFoldDB" id="A0A8H9KUB0"/>
<reference evidence="1" key="2">
    <citation type="submission" date="2020-09" db="EMBL/GenBank/DDBJ databases">
        <authorList>
            <person name="Sun Q."/>
            <person name="Zhou Y."/>
        </authorList>
    </citation>
    <scope>NUCLEOTIDE SEQUENCE</scope>
    <source>
        <strain evidence="1">CGMCC 1.10749</strain>
    </source>
</reference>
<dbReference type="EMBL" id="BMEA01000002">
    <property type="protein sequence ID" value="GGB80150.1"/>
    <property type="molecule type" value="Genomic_DNA"/>
</dbReference>
<evidence type="ECO:0000313" key="2">
    <source>
        <dbReference type="Proteomes" id="UP000628079"/>
    </source>
</evidence>
<evidence type="ECO:0008006" key="3">
    <source>
        <dbReference type="Google" id="ProtNLM"/>
    </source>
</evidence>
<accession>A0A8H9KUB0</accession>
<protein>
    <recommendedName>
        <fullName evidence="3">NAD-dependent epimerase/dehydratase domain-containing protein</fullName>
    </recommendedName>
</protein>
<gene>
    <name evidence="1" type="ORF">GCM10011314_19720</name>
</gene>
<sequence>MERGVAGEDYMLAGEPATLSELLGQVAEVAGTKPPVPLPASVVRITERVLRPVAGALRLSGTYHPESLRAALASYTGTRAKAERELGWTCRPLSEGLTQTVVALRAR</sequence>